<keyword evidence="2" id="KW-1185">Reference proteome</keyword>
<gene>
    <name evidence="1" type="primary">mariner T</name>
    <name evidence="1" type="ORF">TNCV_986361</name>
</gene>
<dbReference type="Proteomes" id="UP000887159">
    <property type="component" value="Unassembled WGS sequence"/>
</dbReference>
<protein>
    <submittedName>
        <fullName evidence="1">Mariner Mos1 transposase</fullName>
    </submittedName>
</protein>
<dbReference type="AlphaFoldDB" id="A0A8X6VID1"/>
<evidence type="ECO:0000313" key="2">
    <source>
        <dbReference type="Proteomes" id="UP000887159"/>
    </source>
</evidence>
<dbReference type="Pfam" id="PF01359">
    <property type="entry name" value="Transposase_1"/>
    <property type="match status" value="1"/>
</dbReference>
<dbReference type="InterPro" id="IPR052709">
    <property type="entry name" value="Transposase-MT_Hybrid"/>
</dbReference>
<accession>A0A8X6VID1</accession>
<dbReference type="EMBL" id="BMAU01021324">
    <property type="protein sequence ID" value="GFY13864.1"/>
    <property type="molecule type" value="Genomic_DNA"/>
</dbReference>
<proteinExistence type="predicted"/>
<organism evidence="1 2">
    <name type="scientific">Trichonephila clavipes</name>
    <name type="common">Golden silk orbweaver</name>
    <name type="synonym">Nephila clavipes</name>
    <dbReference type="NCBI Taxonomy" id="2585209"/>
    <lineage>
        <taxon>Eukaryota</taxon>
        <taxon>Metazoa</taxon>
        <taxon>Ecdysozoa</taxon>
        <taxon>Arthropoda</taxon>
        <taxon>Chelicerata</taxon>
        <taxon>Arachnida</taxon>
        <taxon>Araneae</taxon>
        <taxon>Araneomorphae</taxon>
        <taxon>Entelegynae</taxon>
        <taxon>Araneoidea</taxon>
        <taxon>Nephilidae</taxon>
        <taxon>Trichonephila</taxon>
    </lineage>
</organism>
<dbReference type="Gene3D" id="3.30.420.10">
    <property type="entry name" value="Ribonuclease H-like superfamily/Ribonuclease H"/>
    <property type="match status" value="1"/>
</dbReference>
<dbReference type="InterPro" id="IPR036397">
    <property type="entry name" value="RNaseH_sf"/>
</dbReference>
<dbReference type="PANTHER" id="PTHR46060:SF1">
    <property type="entry name" value="MARINER MOS1 TRANSPOSASE-LIKE PROTEIN"/>
    <property type="match status" value="1"/>
</dbReference>
<reference evidence="1" key="1">
    <citation type="submission" date="2020-08" db="EMBL/GenBank/DDBJ databases">
        <title>Multicomponent nature underlies the extraordinary mechanical properties of spider dragline silk.</title>
        <authorList>
            <person name="Kono N."/>
            <person name="Nakamura H."/>
            <person name="Mori M."/>
            <person name="Yoshida Y."/>
            <person name="Ohtoshi R."/>
            <person name="Malay A.D."/>
            <person name="Moran D.A.P."/>
            <person name="Tomita M."/>
            <person name="Numata K."/>
            <person name="Arakawa K."/>
        </authorList>
    </citation>
    <scope>NUCLEOTIDE SEQUENCE</scope>
</reference>
<comment type="caution">
    <text evidence="1">The sequence shown here is derived from an EMBL/GenBank/DDBJ whole genome shotgun (WGS) entry which is preliminary data.</text>
</comment>
<dbReference type="InterPro" id="IPR001888">
    <property type="entry name" value="Transposase_1"/>
</dbReference>
<dbReference type="PANTHER" id="PTHR46060">
    <property type="entry name" value="MARINER MOS1 TRANSPOSASE-LIKE PROTEIN"/>
    <property type="match status" value="1"/>
</dbReference>
<sequence>MMIVFFDIHGIVYLHWVPEGQTINQHYYLEVPGNLRERIIKKRPEMWKEKSWIFHQDNAPAHSTLSVKRFLAKHSIPVLEHPPYSPDLAPCDFYLFLKVKSALKGTRFESVEAVKEKAARVLKELTKDDFQHCFQQWKLAWNVAGIEKGCTLKANINNYV</sequence>
<name>A0A8X6VID1_TRICX</name>
<evidence type="ECO:0000313" key="1">
    <source>
        <dbReference type="EMBL" id="GFY13864.1"/>
    </source>
</evidence>
<dbReference type="GO" id="GO:0003676">
    <property type="term" value="F:nucleic acid binding"/>
    <property type="evidence" value="ECO:0007669"/>
    <property type="project" value="InterPro"/>
</dbReference>